<reference evidence="2" key="1">
    <citation type="submission" date="2021-03" db="EMBL/GenBank/DDBJ databases">
        <title>Whole Genome Sequence of Bradyrhizobium sp. Strain 144S4.</title>
        <authorList>
            <person name="Bromfield E.S.P."/>
            <person name="Cloutier S."/>
        </authorList>
    </citation>
    <scope>NUCLEOTIDE SEQUENCE [LARGE SCALE GENOMIC DNA]</scope>
    <source>
        <strain evidence="2">144S4</strain>
    </source>
</reference>
<keyword evidence="1" id="KW-0233">DNA recombination</keyword>
<evidence type="ECO:0000313" key="2">
    <source>
        <dbReference type="EMBL" id="MBO1868390.1"/>
    </source>
</evidence>
<dbReference type="SUPFAM" id="SSF56349">
    <property type="entry name" value="DNA breaking-rejoining enzymes"/>
    <property type="match status" value="1"/>
</dbReference>
<comment type="caution">
    <text evidence="2">The sequence shown here is derived from an EMBL/GenBank/DDBJ whole genome shotgun (WGS) entry which is preliminary data.</text>
</comment>
<dbReference type="InterPro" id="IPR011010">
    <property type="entry name" value="DNA_brk_join_enz"/>
</dbReference>
<protein>
    <submittedName>
        <fullName evidence="2">Site-specific integrase</fullName>
    </submittedName>
</protein>
<sequence length="424" mass="46214">MMAKPRNYSLETPTARLKLDIRKKPHWQRLGPGLSLGYRRNEGAGTWSIRAADGQGGEWLKKFGIADDFAKADGKAVFNYGQAVTEARKLVRGGDEDEVEEEQGNKPVTLGIAMDRYKDDLVSRGAGASNATTPKGHLPAALLSKPVPLLDSQELRKWRDGMLAKMAPASVNRYCKVIKAALNLAAKADRRIKNEHAWTTGLQLLPDANEVNNVILTNPQVIRFVGAAYAHDAKLGELTDVLAQSGARPSQAARLYVRDLIAHKTEPRLMMPKSAKGGGLNRTSKKVERYSVHITPALAERLAKAAKGRPASAPLLVRSNGKTWGVDGKGVSDDYREDVAEVVKAIGLDPDEVTLYALRHSSIVRNLLLNIPIRVVAASHNTSVAEIERTYSKFITEHSGNLSRRALLDHEAPQPADNVVPMAA</sequence>
<dbReference type="InterPro" id="IPR013762">
    <property type="entry name" value="Integrase-like_cat_sf"/>
</dbReference>
<dbReference type="AlphaFoldDB" id="A0A939S7Z1"/>
<name>A0A939S7Z1_9BRAD</name>
<dbReference type="GO" id="GO:0006310">
    <property type="term" value="P:DNA recombination"/>
    <property type="evidence" value="ECO:0007669"/>
    <property type="project" value="UniProtKB-KW"/>
</dbReference>
<dbReference type="EMBL" id="JAGEMI010000001">
    <property type="protein sequence ID" value="MBO1868390.1"/>
    <property type="molecule type" value="Genomic_DNA"/>
</dbReference>
<organism evidence="2">
    <name type="scientific">Bradyrhizobium barranii subsp. barranii</name>
    <dbReference type="NCBI Taxonomy" id="2823807"/>
    <lineage>
        <taxon>Bacteria</taxon>
        <taxon>Pseudomonadati</taxon>
        <taxon>Pseudomonadota</taxon>
        <taxon>Alphaproteobacteria</taxon>
        <taxon>Hyphomicrobiales</taxon>
        <taxon>Nitrobacteraceae</taxon>
        <taxon>Bradyrhizobium</taxon>
        <taxon>Bradyrhizobium barranii</taxon>
    </lineage>
</organism>
<dbReference type="GO" id="GO:0003677">
    <property type="term" value="F:DNA binding"/>
    <property type="evidence" value="ECO:0007669"/>
    <property type="project" value="InterPro"/>
</dbReference>
<evidence type="ECO:0000256" key="1">
    <source>
        <dbReference type="ARBA" id="ARBA00023172"/>
    </source>
</evidence>
<dbReference type="GO" id="GO:0015074">
    <property type="term" value="P:DNA integration"/>
    <property type="evidence" value="ECO:0007669"/>
    <property type="project" value="InterPro"/>
</dbReference>
<accession>A0A939S7Z1</accession>
<dbReference type="Gene3D" id="1.10.443.10">
    <property type="entry name" value="Intergrase catalytic core"/>
    <property type="match status" value="1"/>
</dbReference>
<proteinExistence type="predicted"/>
<gene>
    <name evidence="2" type="ORF">J4G43_48640</name>
</gene>